<dbReference type="Pfam" id="PF14668">
    <property type="entry name" value="RICTOR_V"/>
    <property type="match status" value="1"/>
</dbReference>
<dbReference type="InterPro" id="IPR028267">
    <property type="entry name" value="Pianissimo_N"/>
</dbReference>
<dbReference type="PANTHER" id="PTHR13298">
    <property type="entry name" value="CYTOSOLIC REGULATOR PIANISSIMO"/>
    <property type="match status" value="1"/>
</dbReference>
<evidence type="ECO:0008006" key="8">
    <source>
        <dbReference type="Google" id="ProtNLM"/>
    </source>
</evidence>
<evidence type="ECO:0000259" key="5">
    <source>
        <dbReference type="SMART" id="SM01310"/>
    </source>
</evidence>
<feature type="region of interest" description="Disordered" evidence="2">
    <location>
        <begin position="1135"/>
        <end position="1174"/>
    </location>
</feature>
<dbReference type="InterPro" id="IPR016024">
    <property type="entry name" value="ARM-type_fold"/>
</dbReference>
<feature type="domain" description="Rapamycin-insensitive companion of mTOR" evidence="5">
    <location>
        <begin position="925"/>
        <end position="997"/>
    </location>
</feature>
<feature type="domain" description="Rapamycin-insensitive companion of mTOR middle" evidence="3">
    <location>
        <begin position="526"/>
        <end position="748"/>
    </location>
</feature>
<dbReference type="SMART" id="SM01308">
    <property type="entry name" value="RICTOR_N"/>
    <property type="match status" value="1"/>
</dbReference>
<reference evidence="6 7" key="1">
    <citation type="journal article" date="2023" name="Sci. Data">
        <title>Genome assembly of the Korean intertidal mud-creeper Batillaria attramentaria.</title>
        <authorList>
            <person name="Patra A.K."/>
            <person name="Ho P.T."/>
            <person name="Jun S."/>
            <person name="Lee S.J."/>
            <person name="Kim Y."/>
            <person name="Won Y.J."/>
        </authorList>
    </citation>
    <scope>NUCLEOTIDE SEQUENCE [LARGE SCALE GENOMIC DNA]</scope>
    <source>
        <strain evidence="6">Wonlab-2016</strain>
    </source>
</reference>
<comment type="caution">
    <text evidence="6">The sequence shown here is derived from an EMBL/GenBank/DDBJ whole genome shotgun (WGS) entry which is preliminary data.</text>
</comment>
<evidence type="ECO:0000259" key="4">
    <source>
        <dbReference type="SMART" id="SM01308"/>
    </source>
</evidence>
<dbReference type="Gene3D" id="1.25.10.10">
    <property type="entry name" value="Leucine-rich Repeat Variant"/>
    <property type="match status" value="1"/>
</dbReference>
<keyword evidence="7" id="KW-1185">Reference proteome</keyword>
<dbReference type="Proteomes" id="UP001519460">
    <property type="component" value="Unassembled WGS sequence"/>
</dbReference>
<evidence type="ECO:0000256" key="2">
    <source>
        <dbReference type="SAM" id="MobiDB-lite"/>
    </source>
</evidence>
<accession>A0ABD0L6P9</accession>
<gene>
    <name evidence="6" type="ORF">BaRGS_00013645</name>
</gene>
<dbReference type="SMART" id="SM01310">
    <property type="entry name" value="RICTOR_V"/>
    <property type="match status" value="1"/>
</dbReference>
<feature type="region of interest" description="Disordered" evidence="2">
    <location>
        <begin position="1215"/>
        <end position="1262"/>
    </location>
</feature>
<dbReference type="Pfam" id="PF14666">
    <property type="entry name" value="RICTOR_M"/>
    <property type="match status" value="1"/>
</dbReference>
<dbReference type="SUPFAM" id="SSF48371">
    <property type="entry name" value="ARM repeat"/>
    <property type="match status" value="2"/>
</dbReference>
<feature type="compositionally biased region" description="Polar residues" evidence="2">
    <location>
        <begin position="1235"/>
        <end position="1262"/>
    </location>
</feature>
<evidence type="ECO:0000313" key="7">
    <source>
        <dbReference type="Proteomes" id="UP001519460"/>
    </source>
</evidence>
<feature type="domain" description="Rapamycin-insensitive companion of mTOR N-terminal" evidence="4">
    <location>
        <begin position="58"/>
        <end position="434"/>
    </location>
</feature>
<dbReference type="InterPro" id="IPR029451">
    <property type="entry name" value="RICTOR_M"/>
</dbReference>
<dbReference type="SMART" id="SM01303">
    <property type="entry name" value="RasGEF_N_2"/>
    <property type="match status" value="1"/>
</dbReference>
<feature type="region of interest" description="Disordered" evidence="2">
    <location>
        <begin position="1696"/>
        <end position="1718"/>
    </location>
</feature>
<evidence type="ECO:0000259" key="3">
    <source>
        <dbReference type="SMART" id="SM01307"/>
    </source>
</evidence>
<dbReference type="Pfam" id="PF14664">
    <property type="entry name" value="RICTOR_N"/>
    <property type="match status" value="1"/>
</dbReference>
<feature type="compositionally biased region" description="Basic and acidic residues" evidence="2">
    <location>
        <begin position="1546"/>
        <end position="1558"/>
    </location>
</feature>
<comment type="similarity">
    <text evidence="1">Belongs to the RICTOR family.</text>
</comment>
<proteinExistence type="inferred from homology"/>
<evidence type="ECO:0000313" key="6">
    <source>
        <dbReference type="EMBL" id="KAK7495005.1"/>
    </source>
</evidence>
<feature type="compositionally biased region" description="Basic and acidic residues" evidence="2">
    <location>
        <begin position="1709"/>
        <end position="1718"/>
    </location>
</feature>
<feature type="region of interest" description="Disordered" evidence="2">
    <location>
        <begin position="1533"/>
        <end position="1605"/>
    </location>
</feature>
<evidence type="ECO:0000256" key="1">
    <source>
        <dbReference type="ARBA" id="ARBA00008878"/>
    </source>
</evidence>
<dbReference type="SMART" id="SM01307">
    <property type="entry name" value="RICTOR_M"/>
    <property type="match status" value="1"/>
</dbReference>
<dbReference type="PANTHER" id="PTHR13298:SF11">
    <property type="entry name" value="RAPAMYCIN-INSENSITIVE COMPANION OF MTOR"/>
    <property type="match status" value="1"/>
</dbReference>
<sequence length="1718" mass="190550">MAAVAVRHSRNLRARVRARYESGDEVVRLDFDRDPADNVKEILRHIVVQHGASKAKKLAYLNSFVKLIYKQADRGLGVGSIEILTCLQVGLLHEAKEVRAATLRVLRHLLQAEEMLSCFLALHIDYLVMRSLDLCLENEIERMHAIRLIRQINSVAPDKLPRSLLFPIVAIGNDGASERDRFVRVCLQTLCEIAFRNVDLVSKCGGISTLLWNILDCHQFLRLNESLTCTIMYIMNHPRSRHYIKQLLAPLTDSHFRFSGDSSDHSRGNDRETRFIASKMAVTTLMHSWPGLIRLCHPEGSGLQSLMGVLYLPYTELRRYILEMISDLFRLPLPEWTDDFPAALVSVDPSEMQDAWKLPEGFVAEEGRCLLPHCAATRPNLVENHLALLLSAWISAGLLEALIEVITSSTEGALFNRAVILLGEVLHMANVLLPAECYSHSHCLASLVTLAADHTAPAIKRHRACVAITHLTNLHALKKRGPVPCSLFLDQLLHSAGKVSEATSRHWHLRRDKLSEYYFKKLLGMPNDDSTTHILRETMVLHTKENRNWDWDLIAAVLRWPDDKLHKLEDQTFIRFLRRLVFFFKPTNHLFSHMDLSSERARTICVAGCHLVDFLAPQLQEEAGKLISDLLTDIAQCLSEVATNHAVPESVFGNHSVYTTLSQKYFVFIGRFSVTKAGSVHLEKCGVFQSLMEMMTPSTQDIHVKLAISSLNYSKDGSARIVLSKALTATSETCRVYATKLLRVLLRANTPGFSSWGMELLVTQLYDQSHSVAMAALSILDEACDMEANLLQLIRLRPSLLHLGEKGAMLLCRFLSVPVGFRSLRDANFLPKELEKWHKSFNARYVSIVEEVCYEALTTYEKSNQGAFTRRSMLKGPKKEAFLPVHLYGQLAQHEEGIEILKKEACLQEYFSTIHNQELLEDDDITKLKAAVWAVGHVGSSAYGVNILEEENMVPELIRLAEECGVFSVRGTAFYALGLIASTRRGAEVLAEYGWESNCCTRRETWPVLDEQGWISESMGEAIRQADASNLRSVRGDIGRLSSTGSTQLSFIKEESFRSEPNGDATNTELGREEGKVCGVIGVRLRTGAADTARKEEGGVSSSVPVGAKETFTGVPRSRTLPNESVDYRRYQSLPTRSSSERHVNRRGLPVGQLPRPLRLNIGSQDSGAQHSDIAAPESVVIRVEGAGGDGDSSDAFLSDTIELVASPVIRLRADSEEEPVSPELCDSKGKEPISSESSQRSKGRTDSFNTDSTTSGVSSCESGTLPGMVAALSSLSPIPSSSSISTLSPTAAVGQGTSTSSKSKGGSDAHEPVHPSTAQRMRFRLSRVPSLHRRSASPALGSLQSLPGSTSNLFTTYRDVMGYATLRSIRRLRTYSADADPDEKGQEGVTVPETRITRTISIESDSSVDSNLWLSIRRNMSSTSLTEHDHQGTPNQPAPPRAFKPWSPHNRFVGLALPVDINMIFEVIEGEDVRSTVSKEKSPEEALAERLAEVKVSVPLHIPPLTKETTFQHSRDMCLLCTWSRQRCYKTGDSSQAVDNIPPIDGEKDTVGRKDSDADSLITGERDSRSRGGSVVEHASSATPGSQTSSASSDTATKKLTEDSDEGRRLIRMEVLRLIVNLSSSVGLKGSEQGLLALKQRFPSTFKDVCFFSEACLILSTYSFRLNARRFIQELFDEIDITKLVEGPRSFLGIKDDEGPRMAPIRQDSLDSFRDFS</sequence>
<organism evidence="6 7">
    <name type="scientific">Batillaria attramentaria</name>
    <dbReference type="NCBI Taxonomy" id="370345"/>
    <lineage>
        <taxon>Eukaryota</taxon>
        <taxon>Metazoa</taxon>
        <taxon>Spiralia</taxon>
        <taxon>Lophotrochozoa</taxon>
        <taxon>Mollusca</taxon>
        <taxon>Gastropoda</taxon>
        <taxon>Caenogastropoda</taxon>
        <taxon>Sorbeoconcha</taxon>
        <taxon>Cerithioidea</taxon>
        <taxon>Batillariidae</taxon>
        <taxon>Batillaria</taxon>
    </lineage>
</organism>
<feature type="region of interest" description="Disordered" evidence="2">
    <location>
        <begin position="1280"/>
        <end position="1321"/>
    </location>
</feature>
<feature type="compositionally biased region" description="Low complexity" evidence="2">
    <location>
        <begin position="1580"/>
        <end position="1596"/>
    </location>
</feature>
<name>A0ABD0L6P9_9CAEN</name>
<dbReference type="Pfam" id="PF14663">
    <property type="entry name" value="RasGEF_N_2"/>
    <property type="match status" value="1"/>
</dbReference>
<feature type="compositionally biased region" description="Low complexity" evidence="2">
    <location>
        <begin position="1280"/>
        <end position="1305"/>
    </location>
</feature>
<dbReference type="GO" id="GO:0031932">
    <property type="term" value="C:TORC2 complex"/>
    <property type="evidence" value="ECO:0007669"/>
    <property type="project" value="UniProtKB-ARBA"/>
</dbReference>
<protein>
    <recommendedName>
        <fullName evidence="8">Rapamycin-insensitive companion of mTOR</fullName>
    </recommendedName>
</protein>
<dbReference type="EMBL" id="JACVVK020000078">
    <property type="protein sequence ID" value="KAK7495005.1"/>
    <property type="molecule type" value="Genomic_DNA"/>
</dbReference>
<dbReference type="InterPro" id="IPR028268">
    <property type="entry name" value="Pianissimo_fam"/>
</dbReference>
<dbReference type="InterPro" id="IPR029452">
    <property type="entry name" value="RICTOR_V"/>
</dbReference>
<dbReference type="InterPro" id="IPR029453">
    <property type="entry name" value="Rictor_IV"/>
</dbReference>
<dbReference type="InterPro" id="IPR011989">
    <property type="entry name" value="ARM-like"/>
</dbReference>